<reference evidence="7 8" key="1">
    <citation type="journal article" date="2021" name="Sci. Rep.">
        <title>The distribution of antibiotic resistance genes in chicken gut microbiota commensals.</title>
        <authorList>
            <person name="Juricova H."/>
            <person name="Matiasovicova J."/>
            <person name="Kubasova T."/>
            <person name="Cejkova D."/>
            <person name="Rychlik I."/>
        </authorList>
    </citation>
    <scope>NUCLEOTIDE SEQUENCE [LARGE SCALE GENOMIC DNA]</scope>
    <source>
        <strain evidence="7 8">An829</strain>
    </source>
</reference>
<dbReference type="EMBL" id="JACJJC010000004">
    <property type="protein sequence ID" value="MBM6703679.1"/>
    <property type="molecule type" value="Genomic_DNA"/>
</dbReference>
<evidence type="ECO:0000256" key="5">
    <source>
        <dbReference type="ARBA" id="ARBA00023136"/>
    </source>
</evidence>
<feature type="transmembrane region" description="Helical" evidence="6">
    <location>
        <begin position="231"/>
        <end position="253"/>
    </location>
</feature>
<feature type="transmembrane region" description="Helical" evidence="6">
    <location>
        <begin position="352"/>
        <end position="375"/>
    </location>
</feature>
<feature type="transmembrane region" description="Helical" evidence="6">
    <location>
        <begin position="135"/>
        <end position="155"/>
    </location>
</feature>
<sequence>MTFERDFSSFELLRHAAPRMLMSLVVMSYLVVDGLLVSRYLGTTALASISLSYPIISFLMAFGVMTASGSGTCAARSLGSGKPNEARTLLATALCTNGSFGLLLGGISFAFLPVIFERIGMPAEARDLAATYMRILLAAAPLFLLSFVVQTFLTVCARPKDALLVAVVSGVVNAAADWFALSILGTGIEGAACATVLSWLTAVLFGLVLLARPQCAASLRFVRPSLGKLPAIFLTGGFEFTSNLCGVFTLWFFNRAFLAELGVDGVAALSVATFTVFVFNAAYHGYCEAVAPIVAYKSGANDRRGVLQTLRRALFAALCLSLSAYMCSSVAGSAVFGYFAAENTTVIALLKIAYPIQALSLLFLGLNLFLTYALAALAFGGCASAVSLLRTFILPCTAIAVLPAAAEAIESSGLAQLVDLSASPLWFAVPFAELVTLFAAGALLFAKAKLPQPTGFGA</sequence>
<evidence type="ECO:0000256" key="3">
    <source>
        <dbReference type="ARBA" id="ARBA00022692"/>
    </source>
</evidence>
<feature type="transmembrane region" description="Helical" evidence="6">
    <location>
        <begin position="265"/>
        <end position="283"/>
    </location>
</feature>
<dbReference type="PANTHER" id="PTHR43823">
    <property type="entry name" value="SPORULATION PROTEIN YKVU"/>
    <property type="match status" value="1"/>
</dbReference>
<protein>
    <recommendedName>
        <fullName evidence="9">MATE family efflux transporter</fullName>
    </recommendedName>
</protein>
<comment type="subcellular location">
    <subcellularLocation>
        <location evidence="1">Cell membrane</location>
        <topology evidence="1">Multi-pass membrane protein</topology>
    </subcellularLocation>
</comment>
<dbReference type="PANTHER" id="PTHR43823:SF3">
    <property type="entry name" value="MULTIDRUG EXPORT PROTEIN MEPA"/>
    <property type="match status" value="1"/>
</dbReference>
<evidence type="ECO:0000256" key="6">
    <source>
        <dbReference type="SAM" id="Phobius"/>
    </source>
</evidence>
<evidence type="ECO:0000256" key="4">
    <source>
        <dbReference type="ARBA" id="ARBA00022989"/>
    </source>
</evidence>
<dbReference type="Pfam" id="PF01554">
    <property type="entry name" value="MatE"/>
    <property type="match status" value="2"/>
</dbReference>
<dbReference type="RefSeq" id="WP_205102147.1">
    <property type="nucleotide sequence ID" value="NZ_JACJJC010000004.1"/>
</dbReference>
<evidence type="ECO:0008006" key="9">
    <source>
        <dbReference type="Google" id="ProtNLM"/>
    </source>
</evidence>
<feature type="transmembrane region" description="Helical" evidence="6">
    <location>
        <begin position="162"/>
        <end position="181"/>
    </location>
</feature>
<feature type="transmembrane region" description="Helical" evidence="6">
    <location>
        <begin position="89"/>
        <end position="115"/>
    </location>
</feature>
<keyword evidence="5 6" id="KW-0472">Membrane</keyword>
<keyword evidence="4 6" id="KW-1133">Transmembrane helix</keyword>
<keyword evidence="3 6" id="KW-0812">Transmembrane</keyword>
<feature type="transmembrane region" description="Helical" evidence="6">
    <location>
        <begin position="425"/>
        <end position="446"/>
    </location>
</feature>
<dbReference type="InterPro" id="IPR051327">
    <property type="entry name" value="MATE_MepA_subfamily"/>
</dbReference>
<feature type="transmembrane region" description="Helical" evidence="6">
    <location>
        <begin position="187"/>
        <end position="210"/>
    </location>
</feature>
<keyword evidence="8" id="KW-1185">Reference proteome</keyword>
<comment type="caution">
    <text evidence="7">The sequence shown here is derived from an EMBL/GenBank/DDBJ whole genome shotgun (WGS) entry which is preliminary data.</text>
</comment>
<feature type="transmembrane region" description="Helical" evidence="6">
    <location>
        <begin position="387"/>
        <end position="405"/>
    </location>
</feature>
<evidence type="ECO:0000256" key="2">
    <source>
        <dbReference type="ARBA" id="ARBA00022475"/>
    </source>
</evidence>
<proteinExistence type="predicted"/>
<organism evidence="7 8">
    <name type="scientific">Sutterella massiliensis</name>
    <dbReference type="NCBI Taxonomy" id="1816689"/>
    <lineage>
        <taxon>Bacteria</taxon>
        <taxon>Pseudomonadati</taxon>
        <taxon>Pseudomonadota</taxon>
        <taxon>Betaproteobacteria</taxon>
        <taxon>Burkholderiales</taxon>
        <taxon>Sutterellaceae</taxon>
        <taxon>Sutterella</taxon>
    </lineage>
</organism>
<name>A0ABS2DQQ8_9BURK</name>
<evidence type="ECO:0000313" key="7">
    <source>
        <dbReference type="EMBL" id="MBM6703679.1"/>
    </source>
</evidence>
<evidence type="ECO:0000313" key="8">
    <source>
        <dbReference type="Proteomes" id="UP000715095"/>
    </source>
</evidence>
<dbReference type="InterPro" id="IPR002528">
    <property type="entry name" value="MATE_fam"/>
</dbReference>
<evidence type="ECO:0000256" key="1">
    <source>
        <dbReference type="ARBA" id="ARBA00004651"/>
    </source>
</evidence>
<feature type="transmembrane region" description="Helical" evidence="6">
    <location>
        <begin position="313"/>
        <end position="340"/>
    </location>
</feature>
<accession>A0ABS2DQQ8</accession>
<dbReference type="Proteomes" id="UP000715095">
    <property type="component" value="Unassembled WGS sequence"/>
</dbReference>
<feature type="transmembrane region" description="Helical" evidence="6">
    <location>
        <begin position="21"/>
        <end position="41"/>
    </location>
</feature>
<gene>
    <name evidence="7" type="ORF">H6A60_04140</name>
</gene>
<keyword evidence="2" id="KW-1003">Cell membrane</keyword>